<protein>
    <submittedName>
        <fullName evidence="4">Growth arrest-specific protein 7-like</fullName>
    </submittedName>
</protein>
<name>A0A672PHG6_SINGR</name>
<dbReference type="SUPFAM" id="SSF103657">
    <property type="entry name" value="BAR/IMD domain-like"/>
    <property type="match status" value="1"/>
</dbReference>
<dbReference type="Gene3D" id="1.20.1270.60">
    <property type="entry name" value="Arfaptin homology (AH) domain/BAR domain"/>
    <property type="match status" value="2"/>
</dbReference>
<dbReference type="PANTHER" id="PTHR23065">
    <property type="entry name" value="PROLINE-SERINE-THREONINE PHOSPHATASE INTERACTING PROTEIN 1"/>
    <property type="match status" value="1"/>
</dbReference>
<dbReference type="PANTHER" id="PTHR23065:SF57">
    <property type="entry name" value="GROWTH ARREST-SPECIFIC PROTEIN 7"/>
    <property type="match status" value="1"/>
</dbReference>
<dbReference type="Pfam" id="PF16623">
    <property type="entry name" value="WW_FCH_linker"/>
    <property type="match status" value="1"/>
</dbReference>
<dbReference type="GO" id="GO:0030136">
    <property type="term" value="C:clathrin-coated vesicle"/>
    <property type="evidence" value="ECO:0007669"/>
    <property type="project" value="TreeGrafter"/>
</dbReference>
<keyword evidence="5" id="KW-1185">Reference proteome</keyword>
<dbReference type="InParanoid" id="A0A672PHG6"/>
<evidence type="ECO:0000256" key="1">
    <source>
        <dbReference type="PROSITE-ProRule" id="PRU01077"/>
    </source>
</evidence>
<gene>
    <name evidence="4" type="primary">LOC107555645</name>
</gene>
<dbReference type="InterPro" id="IPR001060">
    <property type="entry name" value="FCH_dom"/>
</dbReference>
<feature type="domain" description="F-BAR" evidence="3">
    <location>
        <begin position="66"/>
        <end position="316"/>
    </location>
</feature>
<dbReference type="GO" id="GO:0005886">
    <property type="term" value="C:plasma membrane"/>
    <property type="evidence" value="ECO:0007669"/>
    <property type="project" value="TreeGrafter"/>
</dbReference>
<proteinExistence type="predicted"/>
<evidence type="ECO:0000313" key="4">
    <source>
        <dbReference type="Ensembl" id="ENSSGRP00000062890.1"/>
    </source>
</evidence>
<evidence type="ECO:0000259" key="3">
    <source>
        <dbReference type="PROSITE" id="PS51741"/>
    </source>
</evidence>
<dbReference type="Pfam" id="PF00611">
    <property type="entry name" value="FCH"/>
    <property type="match status" value="1"/>
</dbReference>
<dbReference type="InterPro" id="IPR031160">
    <property type="entry name" value="F_BAR_dom"/>
</dbReference>
<dbReference type="Proteomes" id="UP000472262">
    <property type="component" value="Unassembled WGS sequence"/>
</dbReference>
<sequence>MEMEESFDAEGSFDDASCLSPQSPGSTSPARRQNKEKEIKETKITINCVTFPVPTSAPEQQLLKPSEWSYCDYFWADKRDPQGATVSGFEVLLQKQLKGKQMQKEMAEFIRERIKIEEEYAKNLSKLSMFPMAAQEEGTLGEAWAQLKKSLADEAEVHLKFSSKLQSEVEKPLLTFRGDNFKKDMKKYDHHIADLRKQLVSRYAAVEKVQSAGMFCINPCDDLMRCVDLYNQAQSKWFEEMVTTSLELERLEVERVETIQQLLRQYTTLRHETDMFNQSTMEPVDQLLQSVDPAKDRELWVKEHKTGDLRPVDMDI</sequence>
<feature type="region of interest" description="Disordered" evidence="2">
    <location>
        <begin position="1"/>
        <end position="39"/>
    </location>
</feature>
<evidence type="ECO:0000256" key="2">
    <source>
        <dbReference type="SAM" id="MobiDB-lite"/>
    </source>
</evidence>
<keyword evidence="1" id="KW-0175">Coiled coil</keyword>
<feature type="compositionally biased region" description="Acidic residues" evidence="2">
    <location>
        <begin position="1"/>
        <end position="13"/>
    </location>
</feature>
<accession>A0A672PHG6</accession>
<dbReference type="GO" id="GO:0005905">
    <property type="term" value="C:clathrin-coated pit"/>
    <property type="evidence" value="ECO:0007669"/>
    <property type="project" value="TreeGrafter"/>
</dbReference>
<dbReference type="GO" id="GO:0048812">
    <property type="term" value="P:neuron projection morphogenesis"/>
    <property type="evidence" value="ECO:0007669"/>
    <property type="project" value="TreeGrafter"/>
</dbReference>
<dbReference type="GO" id="GO:0048268">
    <property type="term" value="P:clathrin coat assembly"/>
    <property type="evidence" value="ECO:0007669"/>
    <property type="project" value="TreeGrafter"/>
</dbReference>
<feature type="compositionally biased region" description="Polar residues" evidence="2">
    <location>
        <begin position="19"/>
        <end position="31"/>
    </location>
</feature>
<dbReference type="GO" id="GO:0072583">
    <property type="term" value="P:clathrin-dependent endocytosis"/>
    <property type="evidence" value="ECO:0007669"/>
    <property type="project" value="TreeGrafter"/>
</dbReference>
<reference evidence="4" key="2">
    <citation type="submission" date="2025-09" db="UniProtKB">
        <authorList>
            <consortium name="Ensembl"/>
        </authorList>
    </citation>
    <scope>IDENTIFICATION</scope>
</reference>
<dbReference type="AlphaFoldDB" id="A0A672PHG6"/>
<organism evidence="4 5">
    <name type="scientific">Sinocyclocheilus grahami</name>
    <name type="common">Dianchi golden-line fish</name>
    <name type="synonym">Barbus grahami</name>
    <dbReference type="NCBI Taxonomy" id="75366"/>
    <lineage>
        <taxon>Eukaryota</taxon>
        <taxon>Metazoa</taxon>
        <taxon>Chordata</taxon>
        <taxon>Craniata</taxon>
        <taxon>Vertebrata</taxon>
        <taxon>Euteleostomi</taxon>
        <taxon>Actinopterygii</taxon>
        <taxon>Neopterygii</taxon>
        <taxon>Teleostei</taxon>
        <taxon>Ostariophysi</taxon>
        <taxon>Cypriniformes</taxon>
        <taxon>Cyprinidae</taxon>
        <taxon>Cyprininae</taxon>
        <taxon>Sinocyclocheilus</taxon>
    </lineage>
</organism>
<dbReference type="Ensembl" id="ENSSGRT00000067067.1">
    <property type="protein sequence ID" value="ENSSGRP00000062890.1"/>
    <property type="gene ID" value="ENSSGRG00000032518.1"/>
</dbReference>
<dbReference type="InterPro" id="IPR027267">
    <property type="entry name" value="AH/BAR_dom_sf"/>
</dbReference>
<dbReference type="PROSITE" id="PS51741">
    <property type="entry name" value="F_BAR"/>
    <property type="match status" value="1"/>
</dbReference>
<reference evidence="4" key="1">
    <citation type="submission" date="2025-08" db="UniProtKB">
        <authorList>
            <consortium name="Ensembl"/>
        </authorList>
    </citation>
    <scope>IDENTIFICATION</scope>
</reference>
<dbReference type="SMART" id="SM00055">
    <property type="entry name" value="FCH"/>
    <property type="match status" value="1"/>
</dbReference>
<evidence type="ECO:0000313" key="5">
    <source>
        <dbReference type="Proteomes" id="UP000472262"/>
    </source>
</evidence>